<proteinExistence type="predicted"/>
<dbReference type="InterPro" id="IPR036366">
    <property type="entry name" value="PGBDSf"/>
</dbReference>
<dbReference type="InterPro" id="IPR036365">
    <property type="entry name" value="PGBD-like_sf"/>
</dbReference>
<dbReference type="STRING" id="341036.SAMN05660649_00565"/>
<dbReference type="InterPro" id="IPR002477">
    <property type="entry name" value="Peptidoglycan-bd-like"/>
</dbReference>
<dbReference type="Gene3D" id="3.30.1380.10">
    <property type="match status" value="1"/>
</dbReference>
<protein>
    <submittedName>
        <fullName evidence="3">Putative peptidoglycan binding domain-containing protein</fullName>
    </submittedName>
</protein>
<sequence length="193" mass="20496">MPAPGDSGAPVQELQRQLAAAGFNPGPADGVYGPRTRRAVIQLQQFCWLAVDGIAGPNTLKALALLLPHRPVPGHRLSPHFKEQEFACRCCGVVRVNLYLVEMLEQLRERLGGRPVTVTSGCRCEAHNRAVGGVQQSQHLPGNAADIVVGGIAPREVAAAASELGFPGVGQYSGFTHVDVRPGNPARWTITSP</sequence>
<evidence type="ECO:0000313" key="3">
    <source>
        <dbReference type="EMBL" id="SFG07171.1"/>
    </source>
</evidence>
<evidence type="ECO:0000313" key="4">
    <source>
        <dbReference type="Proteomes" id="UP000199337"/>
    </source>
</evidence>
<name>A0A1I2P133_9FIRM</name>
<dbReference type="Pfam" id="PF01471">
    <property type="entry name" value="PG_binding_1"/>
    <property type="match status" value="1"/>
</dbReference>
<dbReference type="Pfam" id="PF08291">
    <property type="entry name" value="Peptidase_M15_3"/>
    <property type="match status" value="1"/>
</dbReference>
<dbReference type="RefSeq" id="WP_092468527.1">
    <property type="nucleotide sequence ID" value="NZ_FOOX01000002.1"/>
</dbReference>
<evidence type="ECO:0000259" key="2">
    <source>
        <dbReference type="Pfam" id="PF08291"/>
    </source>
</evidence>
<accession>A0A1I2P133</accession>
<dbReference type="Gene3D" id="1.10.101.10">
    <property type="entry name" value="PGBD-like superfamily/PGBD"/>
    <property type="match status" value="1"/>
</dbReference>
<dbReference type="InterPro" id="IPR009045">
    <property type="entry name" value="Zn_M74/Hedgehog-like"/>
</dbReference>
<dbReference type="EMBL" id="FOOX01000002">
    <property type="protein sequence ID" value="SFG07171.1"/>
    <property type="molecule type" value="Genomic_DNA"/>
</dbReference>
<dbReference type="SUPFAM" id="SSF47090">
    <property type="entry name" value="PGBD-like"/>
    <property type="match status" value="1"/>
</dbReference>
<dbReference type="OrthoDB" id="5242612at2"/>
<dbReference type="SUPFAM" id="SSF55166">
    <property type="entry name" value="Hedgehog/DD-peptidase"/>
    <property type="match status" value="1"/>
</dbReference>
<gene>
    <name evidence="3" type="ORF">SAMN05660649_00565</name>
</gene>
<feature type="domain" description="Peptidase M15A C-terminal" evidence="2">
    <location>
        <begin position="79"/>
        <end position="179"/>
    </location>
</feature>
<reference evidence="4" key="1">
    <citation type="submission" date="2016-10" db="EMBL/GenBank/DDBJ databases">
        <authorList>
            <person name="Varghese N."/>
            <person name="Submissions S."/>
        </authorList>
    </citation>
    <scope>NUCLEOTIDE SEQUENCE [LARGE SCALE GENOMIC DNA]</scope>
    <source>
        <strain evidence="4">DSM 17038</strain>
    </source>
</reference>
<keyword evidence="4" id="KW-1185">Reference proteome</keyword>
<evidence type="ECO:0000259" key="1">
    <source>
        <dbReference type="Pfam" id="PF01471"/>
    </source>
</evidence>
<dbReference type="Proteomes" id="UP000199337">
    <property type="component" value="Unassembled WGS sequence"/>
</dbReference>
<dbReference type="InterPro" id="IPR013230">
    <property type="entry name" value="Peptidase_M15A_C"/>
</dbReference>
<dbReference type="AlphaFoldDB" id="A0A1I2P133"/>
<feature type="domain" description="Peptidoglycan binding-like" evidence="1">
    <location>
        <begin position="7"/>
        <end position="63"/>
    </location>
</feature>
<organism evidence="3 4">
    <name type="scientific">Desulfotruncus arcticus DSM 17038</name>
    <dbReference type="NCBI Taxonomy" id="1121424"/>
    <lineage>
        <taxon>Bacteria</taxon>
        <taxon>Bacillati</taxon>
        <taxon>Bacillota</taxon>
        <taxon>Clostridia</taxon>
        <taxon>Eubacteriales</taxon>
        <taxon>Desulfallaceae</taxon>
        <taxon>Desulfotruncus</taxon>
    </lineage>
</organism>